<dbReference type="InterPro" id="IPR058925">
    <property type="entry name" value="zf-C2H2_AcuF"/>
</dbReference>
<gene>
    <name evidence="4" type="ORF">GP486_006983</name>
</gene>
<dbReference type="PROSITE" id="PS50297">
    <property type="entry name" value="ANK_REP_REGION"/>
    <property type="match status" value="3"/>
</dbReference>
<dbReference type="PROSITE" id="PS50088">
    <property type="entry name" value="ANK_REPEAT"/>
    <property type="match status" value="4"/>
</dbReference>
<evidence type="ECO:0000256" key="1">
    <source>
        <dbReference type="PROSITE-ProRule" id="PRU00023"/>
    </source>
</evidence>
<feature type="repeat" description="ANK" evidence="1">
    <location>
        <begin position="593"/>
        <end position="625"/>
    </location>
</feature>
<reference evidence="4" key="1">
    <citation type="submission" date="2021-03" db="EMBL/GenBank/DDBJ databases">
        <title>Comparative genomics and phylogenomic investigation of the class Geoglossomycetes provide insights into ecological specialization and systematics.</title>
        <authorList>
            <person name="Melie T."/>
            <person name="Pirro S."/>
            <person name="Miller A.N."/>
            <person name="Quandt A."/>
        </authorList>
    </citation>
    <scope>NUCLEOTIDE SEQUENCE</scope>
    <source>
        <strain evidence="4">CAQ_001_2017</strain>
    </source>
</reference>
<keyword evidence="1" id="KW-0040">ANK repeat</keyword>
<feature type="region of interest" description="Disordered" evidence="2">
    <location>
        <begin position="101"/>
        <end position="145"/>
    </location>
</feature>
<feature type="compositionally biased region" description="Basic and acidic residues" evidence="2">
    <location>
        <begin position="103"/>
        <end position="125"/>
    </location>
</feature>
<dbReference type="EMBL" id="JAGHQM010001766">
    <property type="protein sequence ID" value="KAH0551800.1"/>
    <property type="molecule type" value="Genomic_DNA"/>
</dbReference>
<dbReference type="PANTHER" id="PTHR35391:SF7">
    <property type="entry name" value="C2H2-TYPE DOMAIN-CONTAINING PROTEIN"/>
    <property type="match status" value="1"/>
</dbReference>
<accession>A0A9P8IG79</accession>
<sequence length="741" mass="82264">MDNQGDIRTLSSHCVSGFDELVKSLAICPEELHRHMSPRAVDNDFARFKIWCGNLGALQRGRSSLDVRLRDSTVMRETVLRFLSQLQDSLKQSIEITTGSRTPWEELKRSSEDTPTEEGRMHEYGDFNIEDVDEESDTGDENNGELVERQSEIQDTIAHLYRLSFKMRNASHRSLSIKALSIKVVDLETGEDLFSGYASFDYQYVLESLQQLRRVPQPLTPDLQPVRRVNDIPAFLLERLSTAITNRRRYFAYWQRHALKLSRIIDEPVAPQKNPITSREMKHEELLAGPMMQPRDQDRLNVFPNRASLMPISGPKTMISGTDISKYQGNLDNRIDTQTVLSYATTAKDIEGNPVNLPPPPADASSKPEFVCPYCWVACPSRQGKGKSWQSHILQDLQPYVCTFRDCSDGDRLYANREAWIEHERLCHRRKWRCFERLHRNLFYNSKEQLHLHFSESHTDLTELQIQNLLELVETTVADDREVCPFCSSAGPFDKGLYSHMAFHQERLATFAAPRTTDENKGDEIHSGKAQGIRSAGSLRSISLHFSNASDADTSAQSEDCGGELWTASAEGREEAVKLLLDKGTEVNAQGGEFGNTLQAASAGGHEQIVKLLLDKGAEVNAQGGVYGSALQAASVGGHEQIVKLLLDKGAEVNAQGGVYGNALQAASAGGHEQIVKLLLDGGAEVNAQGGEYGNAFWGAMANGHKQVVKLLLDKGANINAQVGGHDNALREAARGGHLEA</sequence>
<dbReference type="PANTHER" id="PTHR35391">
    <property type="entry name" value="C2H2-TYPE DOMAIN-CONTAINING PROTEIN-RELATED"/>
    <property type="match status" value="1"/>
</dbReference>
<feature type="compositionally biased region" description="Acidic residues" evidence="2">
    <location>
        <begin position="128"/>
        <end position="143"/>
    </location>
</feature>
<evidence type="ECO:0000313" key="5">
    <source>
        <dbReference type="Proteomes" id="UP000750711"/>
    </source>
</evidence>
<evidence type="ECO:0000259" key="3">
    <source>
        <dbReference type="Pfam" id="PF26082"/>
    </source>
</evidence>
<keyword evidence="5" id="KW-1185">Reference proteome</keyword>
<dbReference type="SMART" id="SM00248">
    <property type="entry name" value="ANK"/>
    <property type="match status" value="5"/>
</dbReference>
<feature type="domain" description="Oxidoreductase acuF-like C2H2 type zinc-finger" evidence="3">
    <location>
        <begin position="369"/>
        <end position="397"/>
    </location>
</feature>
<dbReference type="Gene3D" id="1.25.40.20">
    <property type="entry name" value="Ankyrin repeat-containing domain"/>
    <property type="match status" value="1"/>
</dbReference>
<dbReference type="Pfam" id="PF26082">
    <property type="entry name" value="zf-C2H2_AcuF"/>
    <property type="match status" value="1"/>
</dbReference>
<evidence type="ECO:0000313" key="4">
    <source>
        <dbReference type="EMBL" id="KAH0551800.1"/>
    </source>
</evidence>
<dbReference type="InterPro" id="IPR036770">
    <property type="entry name" value="Ankyrin_rpt-contain_sf"/>
</dbReference>
<comment type="caution">
    <text evidence="4">The sequence shown here is derived from an EMBL/GenBank/DDBJ whole genome shotgun (WGS) entry which is preliminary data.</text>
</comment>
<dbReference type="InterPro" id="IPR002110">
    <property type="entry name" value="Ankyrin_rpt"/>
</dbReference>
<organism evidence="4 5">
    <name type="scientific">Trichoglossum hirsutum</name>
    <dbReference type="NCBI Taxonomy" id="265104"/>
    <lineage>
        <taxon>Eukaryota</taxon>
        <taxon>Fungi</taxon>
        <taxon>Dikarya</taxon>
        <taxon>Ascomycota</taxon>
        <taxon>Pezizomycotina</taxon>
        <taxon>Geoglossomycetes</taxon>
        <taxon>Geoglossales</taxon>
        <taxon>Geoglossaceae</taxon>
        <taxon>Trichoglossum</taxon>
    </lineage>
</organism>
<feature type="repeat" description="ANK" evidence="1">
    <location>
        <begin position="662"/>
        <end position="691"/>
    </location>
</feature>
<feature type="repeat" description="ANK" evidence="1">
    <location>
        <begin position="629"/>
        <end position="658"/>
    </location>
</feature>
<name>A0A9P8IG79_9PEZI</name>
<evidence type="ECO:0000256" key="2">
    <source>
        <dbReference type="SAM" id="MobiDB-lite"/>
    </source>
</evidence>
<dbReference type="AlphaFoldDB" id="A0A9P8IG79"/>
<dbReference type="Proteomes" id="UP000750711">
    <property type="component" value="Unassembled WGS sequence"/>
</dbReference>
<dbReference type="SUPFAM" id="SSF48403">
    <property type="entry name" value="Ankyrin repeat"/>
    <property type="match status" value="1"/>
</dbReference>
<protein>
    <recommendedName>
        <fullName evidence="3">Oxidoreductase acuF-like C2H2 type zinc-finger domain-containing protein</fullName>
    </recommendedName>
</protein>
<proteinExistence type="predicted"/>
<dbReference type="Pfam" id="PF12796">
    <property type="entry name" value="Ank_2"/>
    <property type="match status" value="2"/>
</dbReference>
<feature type="repeat" description="ANK" evidence="1">
    <location>
        <begin position="700"/>
        <end position="724"/>
    </location>
</feature>
<feature type="non-terminal residue" evidence="4">
    <location>
        <position position="741"/>
    </location>
</feature>